<dbReference type="RefSeq" id="WP_067580153.1">
    <property type="nucleotide sequence ID" value="NZ_CP023778.1"/>
</dbReference>
<dbReference type="KEGG" id="ntp:CRH09_01355"/>
<evidence type="ECO:0000313" key="2">
    <source>
        <dbReference type="Proteomes" id="UP000221961"/>
    </source>
</evidence>
<reference evidence="1 2" key="1">
    <citation type="submission" date="2017-10" db="EMBL/GenBank/DDBJ databases">
        <title>Comparative genomics between pathogenic Norcardia.</title>
        <authorList>
            <person name="Zeng L."/>
        </authorList>
    </citation>
    <scope>NUCLEOTIDE SEQUENCE [LARGE SCALE GENOMIC DNA]</scope>
    <source>
        <strain evidence="1 2">NC_YFY_NT001</strain>
    </source>
</reference>
<dbReference type="EMBL" id="CP023778">
    <property type="protein sequence ID" value="ATL65075.1"/>
    <property type="molecule type" value="Genomic_DNA"/>
</dbReference>
<gene>
    <name evidence="1" type="ORF">CRH09_01355</name>
</gene>
<dbReference type="Proteomes" id="UP000221961">
    <property type="component" value="Chromosome"/>
</dbReference>
<name>A0A291RCM2_9NOCA</name>
<accession>A0A291RCM2</accession>
<evidence type="ECO:0000313" key="1">
    <source>
        <dbReference type="EMBL" id="ATL65075.1"/>
    </source>
</evidence>
<protein>
    <submittedName>
        <fullName evidence="1">ImmA/IrrE family metallo-endopeptidase</fullName>
    </submittedName>
</protein>
<dbReference type="GeneID" id="88356089"/>
<dbReference type="AlphaFoldDB" id="A0A291RCM2"/>
<dbReference type="OrthoDB" id="4144896at2"/>
<organism evidence="1 2">
    <name type="scientific">Nocardia terpenica</name>
    <dbReference type="NCBI Taxonomy" id="455432"/>
    <lineage>
        <taxon>Bacteria</taxon>
        <taxon>Bacillati</taxon>
        <taxon>Actinomycetota</taxon>
        <taxon>Actinomycetes</taxon>
        <taxon>Mycobacteriales</taxon>
        <taxon>Nocardiaceae</taxon>
        <taxon>Nocardia</taxon>
    </lineage>
</organism>
<sequence>MDDASVLRKRCEEIARRLPIPRPFTAESFVAALAEYRGRRIELVGMVADRDTPCGLFVGTPDADYIFYASNTTVLHQEHIIAHEVGHIVCNHEGIGALTQSVASVLMKNLSSRLITRVLGRTVYSEAEEAEAEMLASVILMRAGRADPARGSDTELTGGLDRLRSVFG</sequence>
<proteinExistence type="predicted"/>